<keyword evidence="1" id="KW-0812">Transmembrane</keyword>
<feature type="transmembrane region" description="Helical" evidence="1">
    <location>
        <begin position="183"/>
        <end position="202"/>
    </location>
</feature>
<organism evidence="2 3">
    <name type="scientific">Folsomia candida</name>
    <name type="common">Springtail</name>
    <dbReference type="NCBI Taxonomy" id="158441"/>
    <lineage>
        <taxon>Eukaryota</taxon>
        <taxon>Metazoa</taxon>
        <taxon>Ecdysozoa</taxon>
        <taxon>Arthropoda</taxon>
        <taxon>Hexapoda</taxon>
        <taxon>Collembola</taxon>
        <taxon>Entomobryomorpha</taxon>
        <taxon>Isotomoidea</taxon>
        <taxon>Isotomidae</taxon>
        <taxon>Proisotominae</taxon>
        <taxon>Folsomia</taxon>
    </lineage>
</organism>
<proteinExistence type="predicted"/>
<keyword evidence="3" id="KW-1185">Reference proteome</keyword>
<feature type="transmembrane region" description="Helical" evidence="1">
    <location>
        <begin position="143"/>
        <end position="163"/>
    </location>
</feature>
<keyword evidence="1" id="KW-1133">Transmembrane helix</keyword>
<dbReference type="AlphaFoldDB" id="A0A226D230"/>
<accession>A0A226D230</accession>
<evidence type="ECO:0000313" key="2">
    <source>
        <dbReference type="EMBL" id="OXA38336.1"/>
    </source>
</evidence>
<evidence type="ECO:0000256" key="1">
    <source>
        <dbReference type="SAM" id="Phobius"/>
    </source>
</evidence>
<protein>
    <submittedName>
        <fullName evidence="2">Uncharacterized protein</fullName>
    </submittedName>
</protein>
<keyword evidence="1" id="KW-0472">Membrane</keyword>
<name>A0A226D230_FOLCA</name>
<sequence>MSDATWSITPYLPNYYHTITIIRFQQFCCISFHPFLGRGLTQRDIQSSLSPRIQELENYFNYLVPILQLKLNFSTAYSPNLSAVYHHRYGNLIYNVWSDLITRENSSLLINHKRFGHHLTYCEYGAHSQTRFNDWVATFRREVWAVIGLTLVASSFLLVNHSSNWIHLLALCFRQGCPTFSRQLVPISLLIMSILLVYEYYIASRLVVPPVQEHFTSLRDVILAGFEIYGQKQPDGINLPSLRSRLSFDFRLAGLRDKVDRSVFETRAQNILEILGPSHPKGAFY</sequence>
<reference evidence="2 3" key="1">
    <citation type="submission" date="2015-12" db="EMBL/GenBank/DDBJ databases">
        <title>The genome of Folsomia candida.</title>
        <authorList>
            <person name="Faddeeva A."/>
            <person name="Derks M.F."/>
            <person name="Anvar Y."/>
            <person name="Smit S."/>
            <person name="Van Straalen N."/>
            <person name="Roelofs D."/>
        </authorList>
    </citation>
    <scope>NUCLEOTIDE SEQUENCE [LARGE SCALE GENOMIC DNA]</scope>
    <source>
        <strain evidence="2 3">VU population</strain>
        <tissue evidence="2">Whole body</tissue>
    </source>
</reference>
<dbReference type="Proteomes" id="UP000198287">
    <property type="component" value="Unassembled WGS sequence"/>
</dbReference>
<evidence type="ECO:0000313" key="3">
    <source>
        <dbReference type="Proteomes" id="UP000198287"/>
    </source>
</evidence>
<gene>
    <name evidence="2" type="ORF">Fcan01_26778</name>
</gene>
<comment type="caution">
    <text evidence="2">The sequence shown here is derived from an EMBL/GenBank/DDBJ whole genome shotgun (WGS) entry which is preliminary data.</text>
</comment>
<dbReference type="EMBL" id="LNIX01000046">
    <property type="protein sequence ID" value="OXA38336.1"/>
    <property type="molecule type" value="Genomic_DNA"/>
</dbReference>